<comment type="caution">
    <text evidence="4">The sequence shown here is derived from an EMBL/GenBank/DDBJ whole genome shotgun (WGS) entry which is preliminary data.</text>
</comment>
<accession>A0ABP9UKY9</accession>
<keyword evidence="1" id="KW-0732">Signal</keyword>
<gene>
    <name evidence="4" type="ORF">Hsar01_01189</name>
</gene>
<dbReference type="InterPro" id="IPR051558">
    <property type="entry name" value="Metallophosphoesterase_PAP"/>
</dbReference>
<dbReference type="RefSeq" id="WP_353566114.1">
    <property type="nucleotide sequence ID" value="NZ_BAABRI010000005.1"/>
</dbReference>
<keyword evidence="2" id="KW-0378">Hydrolase</keyword>
<reference evidence="4 5" key="1">
    <citation type="submission" date="2024-02" db="EMBL/GenBank/DDBJ databases">
        <title>Haloferula sargassicola NBRC 104335.</title>
        <authorList>
            <person name="Ichikawa N."/>
            <person name="Katano-Makiyama Y."/>
            <person name="Hidaka K."/>
        </authorList>
    </citation>
    <scope>NUCLEOTIDE SEQUENCE [LARGE SCALE GENOMIC DNA]</scope>
    <source>
        <strain evidence="4 5">NBRC 104335</strain>
    </source>
</reference>
<dbReference type="SUPFAM" id="SSF56300">
    <property type="entry name" value="Metallo-dependent phosphatases"/>
    <property type="match status" value="1"/>
</dbReference>
<evidence type="ECO:0000256" key="1">
    <source>
        <dbReference type="ARBA" id="ARBA00022729"/>
    </source>
</evidence>
<protein>
    <recommendedName>
        <fullName evidence="3">Calcineurin-like phosphoesterase domain-containing protein</fullName>
    </recommendedName>
</protein>
<evidence type="ECO:0000259" key="3">
    <source>
        <dbReference type="Pfam" id="PF00149"/>
    </source>
</evidence>
<dbReference type="PANTHER" id="PTHR10161">
    <property type="entry name" value="TARTRATE-RESISTANT ACID PHOSPHATASE TYPE 5"/>
    <property type="match status" value="1"/>
</dbReference>
<dbReference type="Proteomes" id="UP001476282">
    <property type="component" value="Unassembled WGS sequence"/>
</dbReference>
<dbReference type="EMBL" id="BAABRI010000005">
    <property type="protein sequence ID" value="GAA5481974.1"/>
    <property type="molecule type" value="Genomic_DNA"/>
</dbReference>
<name>A0ABP9UKY9_9BACT</name>
<organism evidence="4 5">
    <name type="scientific">Haloferula sargassicola</name>
    <dbReference type="NCBI Taxonomy" id="490096"/>
    <lineage>
        <taxon>Bacteria</taxon>
        <taxon>Pseudomonadati</taxon>
        <taxon>Verrucomicrobiota</taxon>
        <taxon>Verrucomicrobiia</taxon>
        <taxon>Verrucomicrobiales</taxon>
        <taxon>Verrucomicrobiaceae</taxon>
        <taxon>Haloferula</taxon>
    </lineage>
</organism>
<dbReference type="Gene3D" id="3.60.21.10">
    <property type="match status" value="1"/>
</dbReference>
<dbReference type="Pfam" id="PF00149">
    <property type="entry name" value="Metallophos"/>
    <property type="match status" value="1"/>
</dbReference>
<dbReference type="InterPro" id="IPR004843">
    <property type="entry name" value="Calcineurin-like_PHP"/>
</dbReference>
<sequence length="372" mass="41122">MVVSAMLCGMNGFSEIEHFCEKQTGGNFPMEPLVSPKRIAESMPAHPATSRRDFLKTTLLFSSGLLAGAASGNLEAAAGMGEAGLHVLALGDFGTNNAKQRAVADAMVGLVKESRMSPAAVLALGDNFYGHLSPETIPTRFGGYYPKASLDCPFYAVLGNHDYGPGYDSKQGRAKADMELGHSVRNPGSRWKMPAKWYSRELGPVNDPLVKILFLDGNYFEGALTPQEKIAQRRWLAAELKRPTKAKWIWIASHYPLFSHAKPDRDRERRRLREEWKNALGDPRVSLCFAGHDHTLQHLRAEGYAQDFIVSGGGGASRHDVAEAGKDFSMKTRGFNHIHVTEEKLTVRFINPEGRLLHAFERDRKGSMKVLS</sequence>
<dbReference type="InterPro" id="IPR029052">
    <property type="entry name" value="Metallo-depent_PP-like"/>
</dbReference>
<evidence type="ECO:0000313" key="4">
    <source>
        <dbReference type="EMBL" id="GAA5481974.1"/>
    </source>
</evidence>
<proteinExistence type="predicted"/>
<feature type="domain" description="Calcineurin-like phosphoesterase" evidence="3">
    <location>
        <begin position="86"/>
        <end position="295"/>
    </location>
</feature>
<evidence type="ECO:0000313" key="5">
    <source>
        <dbReference type="Proteomes" id="UP001476282"/>
    </source>
</evidence>
<evidence type="ECO:0000256" key="2">
    <source>
        <dbReference type="ARBA" id="ARBA00022801"/>
    </source>
</evidence>
<dbReference type="PANTHER" id="PTHR10161:SF14">
    <property type="entry name" value="TARTRATE-RESISTANT ACID PHOSPHATASE TYPE 5"/>
    <property type="match status" value="1"/>
</dbReference>
<keyword evidence="5" id="KW-1185">Reference proteome</keyword>